<sequence>MVTFNILKSSHSCCKSSIISGCSETAGSSVDLGFAFLPCSHTLEAWRRSQCPTSSGVAVSLLTMFYCDCFIVQSVGDQTGVTQLGFFVSAPLQGSSACSGKSLQSLVDTWQANSLISRTQCRCSEDYYDIYYVSLLNKKKKTYLSNLIVKNNQIQQSYNQES</sequence>
<gene>
    <name evidence="1" type="ORF">HINF_LOCUS38</name>
    <name evidence="2" type="ORF">HINF_LOCUS57848</name>
</gene>
<organism evidence="1">
    <name type="scientific">Hexamita inflata</name>
    <dbReference type="NCBI Taxonomy" id="28002"/>
    <lineage>
        <taxon>Eukaryota</taxon>
        <taxon>Metamonada</taxon>
        <taxon>Diplomonadida</taxon>
        <taxon>Hexamitidae</taxon>
        <taxon>Hexamitinae</taxon>
        <taxon>Hexamita</taxon>
    </lineage>
</organism>
<dbReference type="EMBL" id="CATOUU010000001">
    <property type="protein sequence ID" value="CAI9912393.1"/>
    <property type="molecule type" value="Genomic_DNA"/>
</dbReference>
<evidence type="ECO:0000313" key="1">
    <source>
        <dbReference type="EMBL" id="CAI9912393.1"/>
    </source>
</evidence>
<comment type="caution">
    <text evidence="1">The sequence shown here is derived from an EMBL/GenBank/DDBJ whole genome shotgun (WGS) entry which is preliminary data.</text>
</comment>
<dbReference type="Proteomes" id="UP001642409">
    <property type="component" value="Unassembled WGS sequence"/>
</dbReference>
<reference evidence="2 3" key="2">
    <citation type="submission" date="2024-07" db="EMBL/GenBank/DDBJ databases">
        <authorList>
            <person name="Akdeniz Z."/>
        </authorList>
    </citation>
    <scope>NUCLEOTIDE SEQUENCE [LARGE SCALE GENOMIC DNA]</scope>
</reference>
<accession>A0AA86N437</accession>
<reference evidence="1" key="1">
    <citation type="submission" date="2023-06" db="EMBL/GenBank/DDBJ databases">
        <authorList>
            <person name="Kurt Z."/>
        </authorList>
    </citation>
    <scope>NUCLEOTIDE SEQUENCE</scope>
</reference>
<dbReference type="EMBL" id="CAXDID020000321">
    <property type="protein sequence ID" value="CAL6076769.1"/>
    <property type="molecule type" value="Genomic_DNA"/>
</dbReference>
<dbReference type="AlphaFoldDB" id="A0AA86N437"/>
<evidence type="ECO:0000313" key="3">
    <source>
        <dbReference type="Proteomes" id="UP001642409"/>
    </source>
</evidence>
<protein>
    <submittedName>
        <fullName evidence="2">Hypothetical_protein</fullName>
    </submittedName>
</protein>
<proteinExistence type="predicted"/>
<evidence type="ECO:0000313" key="2">
    <source>
        <dbReference type="EMBL" id="CAL6076769.1"/>
    </source>
</evidence>
<name>A0AA86N437_9EUKA</name>
<keyword evidence="3" id="KW-1185">Reference proteome</keyword>